<evidence type="ECO:0000256" key="1">
    <source>
        <dbReference type="SAM" id="MobiDB-lite"/>
    </source>
</evidence>
<dbReference type="AlphaFoldDB" id="A0A9X2M1U1"/>
<dbReference type="RefSeq" id="WP_257634214.1">
    <property type="nucleotide sequence ID" value="NZ_JANIIC010000048.1"/>
</dbReference>
<protein>
    <submittedName>
        <fullName evidence="2">Uncharacterized protein</fullName>
    </submittedName>
</protein>
<dbReference type="EMBL" id="JANIIC010000048">
    <property type="protein sequence ID" value="MCQ8833737.1"/>
    <property type="molecule type" value="Genomic_DNA"/>
</dbReference>
<evidence type="ECO:0000313" key="2">
    <source>
        <dbReference type="EMBL" id="MCQ8833737.1"/>
    </source>
</evidence>
<organism evidence="2 3">
    <name type="scientific">Streptomyces malaysiensis subsp. samsunensis</name>
    <dbReference type="NCBI Taxonomy" id="459658"/>
    <lineage>
        <taxon>Bacteria</taxon>
        <taxon>Bacillati</taxon>
        <taxon>Actinomycetota</taxon>
        <taxon>Actinomycetes</taxon>
        <taxon>Kitasatosporales</taxon>
        <taxon>Streptomycetaceae</taxon>
        <taxon>Streptomyces</taxon>
        <taxon>Streptomyces violaceusniger group</taxon>
    </lineage>
</organism>
<proteinExistence type="predicted"/>
<accession>A0A9X2M1U1</accession>
<keyword evidence="3" id="KW-1185">Reference proteome</keyword>
<comment type="caution">
    <text evidence="2">The sequence shown here is derived from an EMBL/GenBank/DDBJ whole genome shotgun (WGS) entry which is preliminary data.</text>
</comment>
<reference evidence="2" key="1">
    <citation type="submission" date="2022-06" db="EMBL/GenBank/DDBJ databases">
        <title>WGS of actinobacteria.</title>
        <authorList>
            <person name="Thawai C."/>
        </authorList>
    </citation>
    <scope>NUCLEOTIDE SEQUENCE</scope>
    <source>
        <strain evidence="2">DSM 42010</strain>
    </source>
</reference>
<name>A0A9X2M1U1_STRMQ</name>
<dbReference type="Proteomes" id="UP001142400">
    <property type="component" value="Unassembled WGS sequence"/>
</dbReference>
<feature type="region of interest" description="Disordered" evidence="1">
    <location>
        <begin position="1"/>
        <end position="20"/>
    </location>
</feature>
<evidence type="ECO:0000313" key="3">
    <source>
        <dbReference type="Proteomes" id="UP001142400"/>
    </source>
</evidence>
<gene>
    <name evidence="2" type="ORF">NQU54_32975</name>
</gene>
<sequence>MSHYFRPLANGTRTDHPVPGLPFVDDSHLPLDEGPEAIEAVGRHEAQGTWGRFDPERSNGGWRAFTTDPINHKLAWAVRYHPDHGRTVILMSDGHTSSLHNDWAGDPLLYRAGGYWWDGTTWYRPGQIWDLVSQDYERRKAQAAVTVTAADMLDGRANPSRAHALKVATFDREAPTPANWLDHLALWAQLHAQQENALPLERCVVNVASPELSGDQLLGIPAMAAMGEISASTLRSYISRRESDVPLPQATVGGRAQWSRPVAEDWVEARRRSADGVRAAMSAGDRHDLSPGAAEVRDRFANDFLNTLWERPDVRKRWILRQRNEASVKEVADNLAWSVAVSLDRILPTDILGATIRHAVLDDFGQMLKLRDAKDRKKAAQAPYWWDLNLTIPVAKMLDWFVRHHPDAAHWTIGEIMREAHNRWDTPADATVRALRSALNMDGELSEEVLRDYFDRLGPGKQAT</sequence>